<dbReference type="InterPro" id="IPR016024">
    <property type="entry name" value="ARM-type_fold"/>
</dbReference>
<organism evidence="1 2">
    <name type="scientific">Serendipita vermifera MAFF 305830</name>
    <dbReference type="NCBI Taxonomy" id="933852"/>
    <lineage>
        <taxon>Eukaryota</taxon>
        <taxon>Fungi</taxon>
        <taxon>Dikarya</taxon>
        <taxon>Basidiomycota</taxon>
        <taxon>Agaricomycotina</taxon>
        <taxon>Agaricomycetes</taxon>
        <taxon>Sebacinales</taxon>
        <taxon>Serendipitaceae</taxon>
        <taxon>Serendipita</taxon>
    </lineage>
</organism>
<evidence type="ECO:0000313" key="2">
    <source>
        <dbReference type="Proteomes" id="UP000054097"/>
    </source>
</evidence>
<name>A0A0C3B9X7_SERVB</name>
<keyword evidence="2" id="KW-1185">Reference proteome</keyword>
<dbReference type="SUPFAM" id="SSF48371">
    <property type="entry name" value="ARM repeat"/>
    <property type="match status" value="1"/>
</dbReference>
<reference evidence="2" key="2">
    <citation type="submission" date="2015-01" db="EMBL/GenBank/DDBJ databases">
        <title>Evolutionary Origins and Diversification of the Mycorrhizal Mutualists.</title>
        <authorList>
            <consortium name="DOE Joint Genome Institute"/>
            <consortium name="Mycorrhizal Genomics Consortium"/>
            <person name="Kohler A."/>
            <person name="Kuo A."/>
            <person name="Nagy L.G."/>
            <person name="Floudas D."/>
            <person name="Copeland A."/>
            <person name="Barry K.W."/>
            <person name="Cichocki N."/>
            <person name="Veneault-Fourrey C."/>
            <person name="LaButti K."/>
            <person name="Lindquist E.A."/>
            <person name="Lipzen A."/>
            <person name="Lundell T."/>
            <person name="Morin E."/>
            <person name="Murat C."/>
            <person name="Riley R."/>
            <person name="Ohm R."/>
            <person name="Sun H."/>
            <person name="Tunlid A."/>
            <person name="Henrissat B."/>
            <person name="Grigoriev I.V."/>
            <person name="Hibbett D.S."/>
            <person name="Martin F."/>
        </authorList>
    </citation>
    <scope>NUCLEOTIDE SEQUENCE [LARGE SCALE GENOMIC DNA]</scope>
    <source>
        <strain evidence="2">MAFF 305830</strain>
    </source>
</reference>
<evidence type="ECO:0008006" key="3">
    <source>
        <dbReference type="Google" id="ProtNLM"/>
    </source>
</evidence>
<dbReference type="AlphaFoldDB" id="A0A0C3B9X7"/>
<evidence type="ECO:0000313" key="1">
    <source>
        <dbReference type="EMBL" id="KIM33605.1"/>
    </source>
</evidence>
<accession>A0A0C3B9X7</accession>
<dbReference type="InterPro" id="IPR011989">
    <property type="entry name" value="ARM-like"/>
</dbReference>
<dbReference type="Gene3D" id="1.25.10.10">
    <property type="entry name" value="Leucine-rich Repeat Variant"/>
    <property type="match status" value="1"/>
</dbReference>
<dbReference type="HOGENOM" id="CLU_1248005_0_0_1"/>
<protein>
    <recommendedName>
        <fullName evidence="3">Condensin complex subunit 1 C-terminal domain-containing protein</fullName>
    </recommendedName>
</protein>
<sequence>LLKDGDLDVRAAAAAAISELVKHNIGRSSIASELLEASEVFRHNDPTLRTRTVVPFTYLIDYPDTRDMLLGSPLQSNLIGLLMDDLIEDPQETAALFSQLIILGYNHIAALPVIFHAYTNLHDSNQILQARGASILLAMATHASLRNMIYQVLVVHATFRLFSPETSSEEINAVIDNMARFGILKLTE</sequence>
<proteinExistence type="predicted"/>
<gene>
    <name evidence="1" type="ORF">M408DRAFT_19869</name>
</gene>
<dbReference type="EMBL" id="KN824278">
    <property type="protein sequence ID" value="KIM33605.1"/>
    <property type="molecule type" value="Genomic_DNA"/>
</dbReference>
<feature type="non-terminal residue" evidence="1">
    <location>
        <position position="1"/>
    </location>
</feature>
<reference evidence="1 2" key="1">
    <citation type="submission" date="2014-04" db="EMBL/GenBank/DDBJ databases">
        <authorList>
            <consortium name="DOE Joint Genome Institute"/>
            <person name="Kuo A."/>
            <person name="Zuccaro A."/>
            <person name="Kohler A."/>
            <person name="Nagy L.G."/>
            <person name="Floudas D."/>
            <person name="Copeland A."/>
            <person name="Barry K.W."/>
            <person name="Cichocki N."/>
            <person name="Veneault-Fourrey C."/>
            <person name="LaButti K."/>
            <person name="Lindquist E.A."/>
            <person name="Lipzen A."/>
            <person name="Lundell T."/>
            <person name="Morin E."/>
            <person name="Murat C."/>
            <person name="Sun H."/>
            <person name="Tunlid A."/>
            <person name="Henrissat B."/>
            <person name="Grigoriev I.V."/>
            <person name="Hibbett D.S."/>
            <person name="Martin F."/>
            <person name="Nordberg H.P."/>
            <person name="Cantor M.N."/>
            <person name="Hua S.X."/>
        </authorList>
    </citation>
    <scope>NUCLEOTIDE SEQUENCE [LARGE SCALE GENOMIC DNA]</scope>
    <source>
        <strain evidence="1 2">MAFF 305830</strain>
    </source>
</reference>
<dbReference type="Proteomes" id="UP000054097">
    <property type="component" value="Unassembled WGS sequence"/>
</dbReference>